<dbReference type="PROSITE" id="PS51842">
    <property type="entry name" value="IF_ROD_2"/>
    <property type="match status" value="1"/>
</dbReference>
<dbReference type="Proteomes" id="UP000694388">
    <property type="component" value="Unplaced"/>
</dbReference>
<dbReference type="Ensembl" id="ENSEBUT00000018649.1">
    <property type="protein sequence ID" value="ENSEBUP00000018073.1"/>
    <property type="gene ID" value="ENSEBUG00000011295.1"/>
</dbReference>
<protein>
    <recommendedName>
        <fullName evidence="5">IF rod domain-containing protein</fullName>
    </recommendedName>
</protein>
<name>A0A8C4QNA2_EPTBU</name>
<dbReference type="GO" id="GO:0005882">
    <property type="term" value="C:intermediate filament"/>
    <property type="evidence" value="ECO:0007669"/>
    <property type="project" value="UniProtKB-KW"/>
</dbReference>
<dbReference type="PANTHER" id="PTHR23239">
    <property type="entry name" value="INTERMEDIATE FILAMENT"/>
    <property type="match status" value="1"/>
</dbReference>
<dbReference type="SUPFAM" id="SSF64593">
    <property type="entry name" value="Intermediate filament protein, coiled coil region"/>
    <property type="match status" value="1"/>
</dbReference>
<evidence type="ECO:0000313" key="6">
    <source>
        <dbReference type="Ensembl" id="ENSEBUP00000018073.1"/>
    </source>
</evidence>
<feature type="compositionally biased region" description="Low complexity" evidence="4">
    <location>
        <begin position="264"/>
        <end position="289"/>
    </location>
</feature>
<evidence type="ECO:0000256" key="2">
    <source>
        <dbReference type="ARBA" id="ARBA00023054"/>
    </source>
</evidence>
<organism evidence="6 7">
    <name type="scientific">Eptatretus burgeri</name>
    <name type="common">Inshore hagfish</name>
    <dbReference type="NCBI Taxonomy" id="7764"/>
    <lineage>
        <taxon>Eukaryota</taxon>
        <taxon>Metazoa</taxon>
        <taxon>Chordata</taxon>
        <taxon>Craniata</taxon>
        <taxon>Vertebrata</taxon>
        <taxon>Cyclostomata</taxon>
        <taxon>Myxini</taxon>
        <taxon>Myxiniformes</taxon>
        <taxon>Myxinidae</taxon>
        <taxon>Eptatretinae</taxon>
        <taxon>Eptatretus</taxon>
    </lineage>
</organism>
<keyword evidence="7" id="KW-1185">Reference proteome</keyword>
<dbReference type="PANTHER" id="PTHR23239:SF344">
    <property type="entry name" value="KERATIN, TYPE I CYTOSKELETAL 15-LIKE"/>
    <property type="match status" value="1"/>
</dbReference>
<dbReference type="SMART" id="SM01391">
    <property type="entry name" value="Filament"/>
    <property type="match status" value="1"/>
</dbReference>
<dbReference type="AlphaFoldDB" id="A0A8C4QNA2"/>
<evidence type="ECO:0000259" key="5">
    <source>
        <dbReference type="PROSITE" id="PS51842"/>
    </source>
</evidence>
<reference evidence="6" key="2">
    <citation type="submission" date="2025-09" db="UniProtKB">
        <authorList>
            <consortium name="Ensembl"/>
        </authorList>
    </citation>
    <scope>IDENTIFICATION</scope>
</reference>
<evidence type="ECO:0000313" key="7">
    <source>
        <dbReference type="Proteomes" id="UP000694388"/>
    </source>
</evidence>
<dbReference type="PRINTS" id="PR01248">
    <property type="entry name" value="TYPE1KERATIN"/>
</dbReference>
<evidence type="ECO:0000256" key="1">
    <source>
        <dbReference type="ARBA" id="ARBA00022754"/>
    </source>
</evidence>
<dbReference type="Pfam" id="PF00038">
    <property type="entry name" value="Filament"/>
    <property type="match status" value="1"/>
</dbReference>
<feature type="region of interest" description="Disordered" evidence="4">
    <location>
        <begin position="254"/>
        <end position="334"/>
    </location>
</feature>
<keyword evidence="1" id="KW-0403">Intermediate filament</keyword>
<dbReference type="GeneTree" id="ENSGT00950000182969"/>
<proteinExistence type="predicted"/>
<feature type="domain" description="IF rod" evidence="5">
    <location>
        <begin position="1"/>
        <end position="173"/>
    </location>
</feature>
<feature type="coiled-coil region" evidence="3">
    <location>
        <begin position="64"/>
        <end position="91"/>
    </location>
</feature>
<sequence>MDALRKQMHENNPSLNVEVQQSPSVDLTAMIADVRSQYETMIQKNRDEAEASFMSKLDRASSSSDESNALMERTKEEYSKVRQQFQGVQVELETLRNMNIALEETLKDTGVEFDCDIKGLQASIDHLEAELCDVRSSISQQLCEHEALLNAKMKLEMEIATYRRLIEAEEVMNGSSIFTSGATDLSSNPTSSYISSISTDISSSTIKSGSRFSYSGSSGGHSSLPTNLTANTSVTSGGGPALVVGQSKGYNGSVYSSSQGGGHSTSSSVMGVTVSSGGSTSGFTTPGVSHSGTRKSCSGNPSRVSSSESPNSGRVPGLEHRGQCSAPKSDANARKKVTVLARTSVDGKIVSEERFACDKLVTK</sequence>
<feature type="region of interest" description="Disordered" evidence="4">
    <location>
        <begin position="212"/>
        <end position="232"/>
    </location>
</feature>
<dbReference type="InterPro" id="IPR039008">
    <property type="entry name" value="IF_rod_dom"/>
</dbReference>
<dbReference type="InterPro" id="IPR002957">
    <property type="entry name" value="Keratin_I"/>
</dbReference>
<accession>A0A8C4QNA2</accession>
<feature type="compositionally biased region" description="Low complexity" evidence="4">
    <location>
        <begin position="212"/>
        <end position="223"/>
    </location>
</feature>
<feature type="compositionally biased region" description="Low complexity" evidence="4">
    <location>
        <begin position="298"/>
        <end position="315"/>
    </location>
</feature>
<evidence type="ECO:0000256" key="3">
    <source>
        <dbReference type="SAM" id="Coils"/>
    </source>
</evidence>
<evidence type="ECO:0000256" key="4">
    <source>
        <dbReference type="SAM" id="MobiDB-lite"/>
    </source>
</evidence>
<dbReference type="Gene3D" id="1.20.5.170">
    <property type="match status" value="1"/>
</dbReference>
<dbReference type="GO" id="GO:0005198">
    <property type="term" value="F:structural molecule activity"/>
    <property type="evidence" value="ECO:0007669"/>
    <property type="project" value="InterPro"/>
</dbReference>
<keyword evidence="2 3" id="KW-0175">Coiled coil</keyword>
<dbReference type="OMA" id="MHENNPS"/>
<reference evidence="6" key="1">
    <citation type="submission" date="2025-08" db="UniProtKB">
        <authorList>
            <consortium name="Ensembl"/>
        </authorList>
    </citation>
    <scope>IDENTIFICATION</scope>
</reference>
<dbReference type="Gene3D" id="1.20.5.500">
    <property type="entry name" value="Single helix bin"/>
    <property type="match status" value="1"/>
</dbReference>